<reference evidence="2 3" key="1">
    <citation type="journal article" date="2024" name="BMC Genomics">
        <title>De novo assembly and annotation of Popillia japonica's genome with initial clues to its potential as an invasive pest.</title>
        <authorList>
            <person name="Cucini C."/>
            <person name="Boschi S."/>
            <person name="Funari R."/>
            <person name="Cardaioli E."/>
            <person name="Iannotti N."/>
            <person name="Marturano G."/>
            <person name="Paoli F."/>
            <person name="Bruttini M."/>
            <person name="Carapelli A."/>
            <person name="Frati F."/>
            <person name="Nardi F."/>
        </authorList>
    </citation>
    <scope>NUCLEOTIDE SEQUENCE [LARGE SCALE GENOMIC DNA]</scope>
    <source>
        <strain evidence="2">DMR45628</strain>
    </source>
</reference>
<dbReference type="Proteomes" id="UP001458880">
    <property type="component" value="Unassembled WGS sequence"/>
</dbReference>
<organism evidence="2 3">
    <name type="scientific">Popillia japonica</name>
    <name type="common">Japanese beetle</name>
    <dbReference type="NCBI Taxonomy" id="7064"/>
    <lineage>
        <taxon>Eukaryota</taxon>
        <taxon>Metazoa</taxon>
        <taxon>Ecdysozoa</taxon>
        <taxon>Arthropoda</taxon>
        <taxon>Hexapoda</taxon>
        <taxon>Insecta</taxon>
        <taxon>Pterygota</taxon>
        <taxon>Neoptera</taxon>
        <taxon>Endopterygota</taxon>
        <taxon>Coleoptera</taxon>
        <taxon>Polyphaga</taxon>
        <taxon>Scarabaeiformia</taxon>
        <taxon>Scarabaeidae</taxon>
        <taxon>Rutelinae</taxon>
        <taxon>Popillia</taxon>
    </lineage>
</organism>
<evidence type="ECO:0000313" key="2">
    <source>
        <dbReference type="EMBL" id="KAK9692603.1"/>
    </source>
</evidence>
<gene>
    <name evidence="2" type="ORF">QE152_g35034</name>
</gene>
<evidence type="ECO:0008006" key="4">
    <source>
        <dbReference type="Google" id="ProtNLM"/>
    </source>
</evidence>
<name>A0AAW1IRP8_POPJA</name>
<accession>A0AAW1IRP8</accession>
<keyword evidence="1" id="KW-1133">Transmembrane helix</keyword>
<keyword evidence="3" id="KW-1185">Reference proteome</keyword>
<feature type="transmembrane region" description="Helical" evidence="1">
    <location>
        <begin position="167"/>
        <end position="186"/>
    </location>
</feature>
<evidence type="ECO:0000256" key="1">
    <source>
        <dbReference type="SAM" id="Phobius"/>
    </source>
</evidence>
<protein>
    <recommendedName>
        <fullName evidence="4">Gustatory receptor</fullName>
    </recommendedName>
</protein>
<feature type="transmembrane region" description="Helical" evidence="1">
    <location>
        <begin position="269"/>
        <end position="288"/>
    </location>
</feature>
<evidence type="ECO:0000313" key="3">
    <source>
        <dbReference type="Proteomes" id="UP001458880"/>
    </source>
</evidence>
<keyword evidence="1" id="KW-0472">Membrane</keyword>
<dbReference type="EMBL" id="JASPKY010000575">
    <property type="protein sequence ID" value="KAK9692603.1"/>
    <property type="molecule type" value="Genomic_DNA"/>
</dbReference>
<sequence length="348" mass="39886">MYQNSQTSFLQDIQLPLYLSKCFALVYSTESPKTIKKKILSYISQACNLFSISLSLYWCFKSSKVILVLNYKNHTNVNTVSDLIHHVSVSCDTFFRYFIYFWNRKRFNNLLEEINELGEALEMDRSESPTLRKKITIFLIYVNTIIGLNLILIGLSSMQTSMELYSFYGLEFGILNVEVFLVKIILDEMRLLFSDINHKLKNLKDVDSFIFLPAIHQDLSRNILRNDDVINAGLLGTLLAFFTQMVNTMSVVVSNAKAGMEGRPIDPVLVGWNASVCLELFVFIWCLLKIRIDVVNEVSVLDFSLENWEVGINLTKDSNTLCLSPRIPEWLNTLMNIPLCSSTSCNLL</sequence>
<comment type="caution">
    <text evidence="2">The sequence shown here is derived from an EMBL/GenBank/DDBJ whole genome shotgun (WGS) entry which is preliminary data.</text>
</comment>
<keyword evidence="1" id="KW-0812">Transmembrane</keyword>
<feature type="transmembrane region" description="Helical" evidence="1">
    <location>
        <begin position="135"/>
        <end position="155"/>
    </location>
</feature>
<feature type="transmembrane region" description="Helical" evidence="1">
    <location>
        <begin position="229"/>
        <end position="249"/>
    </location>
</feature>
<dbReference type="AlphaFoldDB" id="A0AAW1IRP8"/>
<proteinExistence type="predicted"/>